<proteinExistence type="inferred from homology"/>
<dbReference type="Gene3D" id="3.90.1680.10">
    <property type="entry name" value="SOS response associated peptidase-like"/>
    <property type="match status" value="1"/>
</dbReference>
<evidence type="ECO:0000256" key="2">
    <source>
        <dbReference type="ARBA" id="ARBA00022670"/>
    </source>
</evidence>
<dbReference type="GO" id="GO:0003697">
    <property type="term" value="F:single-stranded DNA binding"/>
    <property type="evidence" value="ECO:0007669"/>
    <property type="project" value="InterPro"/>
</dbReference>
<evidence type="ECO:0000256" key="8">
    <source>
        <dbReference type="RuleBase" id="RU364100"/>
    </source>
</evidence>
<keyword evidence="4 8" id="KW-0378">Hydrolase</keyword>
<dbReference type="GO" id="GO:0006508">
    <property type="term" value="P:proteolysis"/>
    <property type="evidence" value="ECO:0007669"/>
    <property type="project" value="UniProtKB-KW"/>
</dbReference>
<keyword evidence="7" id="KW-0456">Lyase</keyword>
<dbReference type="PANTHER" id="PTHR13604:SF0">
    <property type="entry name" value="ABASIC SITE PROCESSING PROTEIN HMCES"/>
    <property type="match status" value="1"/>
</dbReference>
<gene>
    <name evidence="10" type="ORF">EV672_103351</name>
</gene>
<keyword evidence="11" id="KW-1185">Reference proteome</keyword>
<dbReference type="AlphaFoldDB" id="A0A4R6RG59"/>
<evidence type="ECO:0000256" key="9">
    <source>
        <dbReference type="SAM" id="MobiDB-lite"/>
    </source>
</evidence>
<feature type="compositionally biased region" description="Basic and acidic residues" evidence="9">
    <location>
        <begin position="228"/>
        <end position="244"/>
    </location>
</feature>
<keyword evidence="6" id="KW-0238">DNA-binding</keyword>
<name>A0A4R6RG59_9BURK</name>
<keyword evidence="3" id="KW-0227">DNA damage</keyword>
<dbReference type="RefSeq" id="WP_133608021.1">
    <property type="nucleotide sequence ID" value="NZ_SNXW01000003.1"/>
</dbReference>
<dbReference type="EC" id="3.4.-.-" evidence="8"/>
<dbReference type="GO" id="GO:0106300">
    <property type="term" value="P:protein-DNA covalent cross-linking repair"/>
    <property type="evidence" value="ECO:0007669"/>
    <property type="project" value="InterPro"/>
</dbReference>
<evidence type="ECO:0000313" key="10">
    <source>
        <dbReference type="EMBL" id="TDP84777.1"/>
    </source>
</evidence>
<protein>
    <recommendedName>
        <fullName evidence="8">Abasic site processing protein</fullName>
        <ecNumber evidence="8">3.4.-.-</ecNumber>
    </recommendedName>
</protein>
<sequence length="251" mass="27909">MCAHFEGVVDPTRLREHFSATVPATTPSGHALSPRADLWPGYVGLFIRTPAEADSSDEAVPEREAVPGVFGLVPHWASDLKLARNTYNARTETVASKPSFRGAWRQTRHCIIPADAIYEPDWRSGRPVPTRISRADGHPMGIAGLWDRWKQADGMVVHSFTMLTINADTHELMKRFHQPTDEKRMVVILPEAAYADWLAAPLQRSMDFMHPYPADRLVASAAPPTSTRSDKLRAKAEPRQRPADDAQGSLL</sequence>
<reference evidence="10 11" key="1">
    <citation type="submission" date="2019-03" db="EMBL/GenBank/DDBJ databases">
        <title>Genomic Encyclopedia of Type Strains, Phase IV (KMG-IV): sequencing the most valuable type-strain genomes for metagenomic binning, comparative biology and taxonomic classification.</title>
        <authorList>
            <person name="Goeker M."/>
        </authorList>
    </citation>
    <scope>NUCLEOTIDE SEQUENCE [LARGE SCALE GENOMIC DNA]</scope>
    <source>
        <strain evidence="10 11">DSM 11901</strain>
    </source>
</reference>
<comment type="similarity">
    <text evidence="1 8">Belongs to the SOS response-associated peptidase family.</text>
</comment>
<comment type="caution">
    <text evidence="10">The sequence shown here is derived from an EMBL/GenBank/DDBJ whole genome shotgun (WGS) entry which is preliminary data.</text>
</comment>
<organism evidence="10 11">
    <name type="scientific">Aquabacterium commune</name>
    <dbReference type="NCBI Taxonomy" id="70586"/>
    <lineage>
        <taxon>Bacteria</taxon>
        <taxon>Pseudomonadati</taxon>
        <taxon>Pseudomonadota</taxon>
        <taxon>Betaproteobacteria</taxon>
        <taxon>Burkholderiales</taxon>
        <taxon>Aquabacterium</taxon>
    </lineage>
</organism>
<accession>A0A4R6RG59</accession>
<dbReference type="GO" id="GO:0016829">
    <property type="term" value="F:lyase activity"/>
    <property type="evidence" value="ECO:0007669"/>
    <property type="project" value="UniProtKB-KW"/>
</dbReference>
<keyword evidence="2 8" id="KW-0645">Protease</keyword>
<dbReference type="InterPro" id="IPR003738">
    <property type="entry name" value="SRAP"/>
</dbReference>
<keyword evidence="5" id="KW-0190">Covalent protein-DNA linkage</keyword>
<evidence type="ECO:0000256" key="4">
    <source>
        <dbReference type="ARBA" id="ARBA00022801"/>
    </source>
</evidence>
<evidence type="ECO:0000313" key="11">
    <source>
        <dbReference type="Proteomes" id="UP000294593"/>
    </source>
</evidence>
<feature type="region of interest" description="Disordered" evidence="9">
    <location>
        <begin position="219"/>
        <end position="251"/>
    </location>
</feature>
<dbReference type="InterPro" id="IPR036590">
    <property type="entry name" value="SRAP-like"/>
</dbReference>
<dbReference type="Proteomes" id="UP000294593">
    <property type="component" value="Unassembled WGS sequence"/>
</dbReference>
<evidence type="ECO:0000256" key="1">
    <source>
        <dbReference type="ARBA" id="ARBA00008136"/>
    </source>
</evidence>
<evidence type="ECO:0000256" key="3">
    <source>
        <dbReference type="ARBA" id="ARBA00022763"/>
    </source>
</evidence>
<dbReference type="GO" id="GO:0008233">
    <property type="term" value="F:peptidase activity"/>
    <property type="evidence" value="ECO:0007669"/>
    <property type="project" value="UniProtKB-KW"/>
</dbReference>
<evidence type="ECO:0000256" key="7">
    <source>
        <dbReference type="ARBA" id="ARBA00023239"/>
    </source>
</evidence>
<dbReference type="OrthoDB" id="6192129at2"/>
<dbReference type="PANTHER" id="PTHR13604">
    <property type="entry name" value="DC12-RELATED"/>
    <property type="match status" value="1"/>
</dbReference>
<dbReference type="SUPFAM" id="SSF143081">
    <property type="entry name" value="BB1717-like"/>
    <property type="match status" value="1"/>
</dbReference>
<dbReference type="Pfam" id="PF02586">
    <property type="entry name" value="SRAP"/>
    <property type="match status" value="1"/>
</dbReference>
<dbReference type="EMBL" id="SNXW01000003">
    <property type="protein sequence ID" value="TDP84777.1"/>
    <property type="molecule type" value="Genomic_DNA"/>
</dbReference>
<evidence type="ECO:0000256" key="5">
    <source>
        <dbReference type="ARBA" id="ARBA00023124"/>
    </source>
</evidence>
<evidence type="ECO:0000256" key="6">
    <source>
        <dbReference type="ARBA" id="ARBA00023125"/>
    </source>
</evidence>